<dbReference type="GO" id="GO:0004864">
    <property type="term" value="F:protein phosphatase inhibitor activity"/>
    <property type="evidence" value="ECO:0007669"/>
    <property type="project" value="InterPro"/>
</dbReference>
<keyword evidence="4" id="KW-1185">Reference proteome</keyword>
<dbReference type="PRINTS" id="PR00634">
    <property type="entry name" value="BETALLERGEN"/>
</dbReference>
<comment type="similarity">
    <text evidence="1">Belongs to the BetVI family.</text>
</comment>
<proteinExistence type="inferred from homology"/>
<protein>
    <recommendedName>
        <fullName evidence="2">Bet v I/Major latex protein domain-containing protein</fullName>
    </recommendedName>
</protein>
<gene>
    <name evidence="3" type="ORF">H6P81_004035</name>
</gene>
<evidence type="ECO:0000259" key="2">
    <source>
        <dbReference type="Pfam" id="PF00407"/>
    </source>
</evidence>
<organism evidence="3 4">
    <name type="scientific">Aristolochia fimbriata</name>
    <name type="common">White veined hardy Dutchman's pipe vine</name>
    <dbReference type="NCBI Taxonomy" id="158543"/>
    <lineage>
        <taxon>Eukaryota</taxon>
        <taxon>Viridiplantae</taxon>
        <taxon>Streptophyta</taxon>
        <taxon>Embryophyta</taxon>
        <taxon>Tracheophyta</taxon>
        <taxon>Spermatophyta</taxon>
        <taxon>Magnoliopsida</taxon>
        <taxon>Magnoliidae</taxon>
        <taxon>Piperales</taxon>
        <taxon>Aristolochiaceae</taxon>
        <taxon>Aristolochia</taxon>
    </lineage>
</organism>
<dbReference type="GO" id="GO:0005634">
    <property type="term" value="C:nucleus"/>
    <property type="evidence" value="ECO:0007669"/>
    <property type="project" value="TreeGrafter"/>
</dbReference>
<dbReference type="EMBL" id="JAINDJ010000002">
    <property type="protein sequence ID" value="KAG9459527.1"/>
    <property type="molecule type" value="Genomic_DNA"/>
</dbReference>
<dbReference type="GO" id="GO:0038023">
    <property type="term" value="F:signaling receptor activity"/>
    <property type="evidence" value="ECO:0007669"/>
    <property type="project" value="InterPro"/>
</dbReference>
<dbReference type="InterPro" id="IPR024949">
    <property type="entry name" value="Bet_v_I_allergen"/>
</dbReference>
<dbReference type="AlphaFoldDB" id="A0AAV7FHN4"/>
<reference evidence="3 4" key="1">
    <citation type="submission" date="2021-07" db="EMBL/GenBank/DDBJ databases">
        <title>The Aristolochia fimbriata genome: insights into angiosperm evolution, floral development and chemical biosynthesis.</title>
        <authorList>
            <person name="Jiao Y."/>
        </authorList>
    </citation>
    <scope>NUCLEOTIDE SEQUENCE [LARGE SCALE GENOMIC DNA]</scope>
    <source>
        <strain evidence="3">IBCAS-2021</strain>
        <tissue evidence="3">Leaf</tissue>
    </source>
</reference>
<dbReference type="CDD" id="cd07816">
    <property type="entry name" value="Bet_v1-like"/>
    <property type="match status" value="1"/>
</dbReference>
<feature type="domain" description="Bet v I/Major latex protein" evidence="2">
    <location>
        <begin position="14"/>
        <end position="154"/>
    </location>
</feature>
<dbReference type="PANTHER" id="PTHR31213:SF201">
    <property type="entry name" value="OS03G0300400 PROTEIN"/>
    <property type="match status" value="1"/>
</dbReference>
<dbReference type="GO" id="GO:0009738">
    <property type="term" value="P:abscisic acid-activated signaling pathway"/>
    <property type="evidence" value="ECO:0007669"/>
    <property type="project" value="InterPro"/>
</dbReference>
<accession>A0AAV7FHN4</accession>
<dbReference type="InterPro" id="IPR000916">
    <property type="entry name" value="Bet_v_I/MLP"/>
</dbReference>
<dbReference type="FunFam" id="3.30.530.20:FF:000007">
    <property type="entry name" value="Major pollen allergen Bet v 1-A"/>
    <property type="match status" value="1"/>
</dbReference>
<dbReference type="Gene3D" id="3.30.530.20">
    <property type="match status" value="1"/>
</dbReference>
<sequence>MVAGSYSKACVSAHALARLWNASNDTHKLVPKLIPHQVSHIDVLEGNGGVGTVLQFNFGQDLKHLSHVKNRIEAIDDENHVMKFRVLEGKDIGTLLKSCVFEVKMEETRQGGTKTTVKMDYDTVGDTPLSKEHAESMVDGVLGQTMAIEAHLHANPTAYA</sequence>
<dbReference type="Pfam" id="PF00407">
    <property type="entry name" value="Bet_v_1"/>
    <property type="match status" value="1"/>
</dbReference>
<dbReference type="PANTHER" id="PTHR31213">
    <property type="entry name" value="OS08G0374000 PROTEIN-RELATED"/>
    <property type="match status" value="1"/>
</dbReference>
<dbReference type="GO" id="GO:0006952">
    <property type="term" value="P:defense response"/>
    <property type="evidence" value="ECO:0007669"/>
    <property type="project" value="InterPro"/>
</dbReference>
<dbReference type="SUPFAM" id="SSF55961">
    <property type="entry name" value="Bet v1-like"/>
    <property type="match status" value="1"/>
</dbReference>
<dbReference type="InterPro" id="IPR023393">
    <property type="entry name" value="START-like_dom_sf"/>
</dbReference>
<comment type="caution">
    <text evidence="3">The sequence shown here is derived from an EMBL/GenBank/DDBJ whole genome shotgun (WGS) entry which is preliminary data.</text>
</comment>
<evidence type="ECO:0000313" key="3">
    <source>
        <dbReference type="EMBL" id="KAG9459527.1"/>
    </source>
</evidence>
<dbReference type="GO" id="GO:0010427">
    <property type="term" value="F:abscisic acid binding"/>
    <property type="evidence" value="ECO:0007669"/>
    <property type="project" value="InterPro"/>
</dbReference>
<evidence type="ECO:0000256" key="1">
    <source>
        <dbReference type="ARBA" id="ARBA00009744"/>
    </source>
</evidence>
<evidence type="ECO:0000313" key="4">
    <source>
        <dbReference type="Proteomes" id="UP000825729"/>
    </source>
</evidence>
<name>A0AAV7FHN4_ARIFI</name>
<dbReference type="InterPro" id="IPR050279">
    <property type="entry name" value="Plant_def-hormone_signal"/>
</dbReference>
<dbReference type="Proteomes" id="UP000825729">
    <property type="component" value="Unassembled WGS sequence"/>
</dbReference>
<dbReference type="GO" id="GO:0005737">
    <property type="term" value="C:cytoplasm"/>
    <property type="evidence" value="ECO:0007669"/>
    <property type="project" value="TreeGrafter"/>
</dbReference>